<keyword evidence="14" id="KW-1185">Reference proteome</keyword>
<evidence type="ECO:0000256" key="6">
    <source>
        <dbReference type="ARBA" id="ARBA00022827"/>
    </source>
</evidence>
<protein>
    <recommendedName>
        <fullName evidence="2 10">FAD:protein FMN transferase</fullName>
        <ecNumber evidence="1 10">2.7.1.180</ecNumber>
    </recommendedName>
    <alternativeName>
        <fullName evidence="8 10">Flavin transferase</fullName>
    </alternativeName>
</protein>
<dbReference type="InterPro" id="IPR003374">
    <property type="entry name" value="ApbE-like_sf"/>
</dbReference>
<name>A0A1I1KU03_9SPHI</name>
<dbReference type="PANTHER" id="PTHR30040:SF2">
    <property type="entry name" value="FAD:PROTEIN FMN TRANSFERASE"/>
    <property type="match status" value="1"/>
</dbReference>
<dbReference type="EMBL" id="FOLL01000016">
    <property type="protein sequence ID" value="SFC60940.1"/>
    <property type="molecule type" value="Genomic_DNA"/>
</dbReference>
<dbReference type="GO" id="GO:0046872">
    <property type="term" value="F:metal ion binding"/>
    <property type="evidence" value="ECO:0007669"/>
    <property type="project" value="UniProtKB-UniRule"/>
</dbReference>
<evidence type="ECO:0000256" key="3">
    <source>
        <dbReference type="ARBA" id="ARBA00022630"/>
    </source>
</evidence>
<evidence type="ECO:0000256" key="9">
    <source>
        <dbReference type="ARBA" id="ARBA00048540"/>
    </source>
</evidence>
<evidence type="ECO:0000256" key="10">
    <source>
        <dbReference type="PIRNR" id="PIRNR006268"/>
    </source>
</evidence>
<keyword evidence="6 10" id="KW-0274">FAD</keyword>
<comment type="catalytic activity">
    <reaction evidence="9 10">
        <text>L-threonyl-[protein] + FAD = FMN-L-threonyl-[protein] + AMP + H(+)</text>
        <dbReference type="Rhea" id="RHEA:36847"/>
        <dbReference type="Rhea" id="RHEA-COMP:11060"/>
        <dbReference type="Rhea" id="RHEA-COMP:11061"/>
        <dbReference type="ChEBI" id="CHEBI:15378"/>
        <dbReference type="ChEBI" id="CHEBI:30013"/>
        <dbReference type="ChEBI" id="CHEBI:57692"/>
        <dbReference type="ChEBI" id="CHEBI:74257"/>
        <dbReference type="ChEBI" id="CHEBI:456215"/>
        <dbReference type="EC" id="2.7.1.180"/>
    </reaction>
</comment>
<proteinExistence type="inferred from homology"/>
<evidence type="ECO:0000256" key="12">
    <source>
        <dbReference type="SAM" id="SignalP"/>
    </source>
</evidence>
<feature type="binding site" evidence="11">
    <location>
        <position position="297"/>
    </location>
    <ligand>
        <name>Mg(2+)</name>
        <dbReference type="ChEBI" id="CHEBI:18420"/>
    </ligand>
</feature>
<dbReference type="PANTHER" id="PTHR30040">
    <property type="entry name" value="THIAMINE BIOSYNTHESIS LIPOPROTEIN APBE"/>
    <property type="match status" value="1"/>
</dbReference>
<dbReference type="STRING" id="623281.SAMN05421747_11637"/>
<dbReference type="Pfam" id="PF02424">
    <property type="entry name" value="ApbE"/>
    <property type="match status" value="1"/>
</dbReference>
<dbReference type="PIRSF" id="PIRSF006268">
    <property type="entry name" value="ApbE"/>
    <property type="match status" value="1"/>
</dbReference>
<feature type="signal peptide" evidence="12">
    <location>
        <begin position="1"/>
        <end position="27"/>
    </location>
</feature>
<dbReference type="OrthoDB" id="9778595at2"/>
<evidence type="ECO:0000256" key="11">
    <source>
        <dbReference type="PIRSR" id="PIRSR006268-2"/>
    </source>
</evidence>
<evidence type="ECO:0000313" key="13">
    <source>
        <dbReference type="EMBL" id="SFC60940.1"/>
    </source>
</evidence>
<evidence type="ECO:0000256" key="5">
    <source>
        <dbReference type="ARBA" id="ARBA00022723"/>
    </source>
</evidence>
<comment type="similarity">
    <text evidence="10">Belongs to the ApbE family.</text>
</comment>
<dbReference type="Proteomes" id="UP000199577">
    <property type="component" value="Unassembled WGS sequence"/>
</dbReference>
<dbReference type="InterPro" id="IPR024932">
    <property type="entry name" value="ApbE"/>
</dbReference>
<accession>A0A1I1KU03</accession>
<keyword evidence="3 10" id="KW-0285">Flavoprotein</keyword>
<evidence type="ECO:0000256" key="2">
    <source>
        <dbReference type="ARBA" id="ARBA00016337"/>
    </source>
</evidence>
<gene>
    <name evidence="13" type="ORF">SAMN05421747_11637</name>
</gene>
<dbReference type="EC" id="2.7.1.180" evidence="1 10"/>
<organism evidence="13 14">
    <name type="scientific">Parapedobacter composti</name>
    <dbReference type="NCBI Taxonomy" id="623281"/>
    <lineage>
        <taxon>Bacteria</taxon>
        <taxon>Pseudomonadati</taxon>
        <taxon>Bacteroidota</taxon>
        <taxon>Sphingobacteriia</taxon>
        <taxon>Sphingobacteriales</taxon>
        <taxon>Sphingobacteriaceae</taxon>
        <taxon>Parapedobacter</taxon>
    </lineage>
</organism>
<reference evidence="14" key="1">
    <citation type="submission" date="2016-10" db="EMBL/GenBank/DDBJ databases">
        <authorList>
            <person name="Varghese N."/>
            <person name="Submissions S."/>
        </authorList>
    </citation>
    <scope>NUCLEOTIDE SEQUENCE [LARGE SCALE GENOMIC DNA]</scope>
    <source>
        <strain evidence="14">DSM 22900</strain>
    </source>
</reference>
<keyword evidence="12" id="KW-0732">Signal</keyword>
<evidence type="ECO:0000256" key="4">
    <source>
        <dbReference type="ARBA" id="ARBA00022679"/>
    </source>
</evidence>
<dbReference type="SUPFAM" id="SSF143631">
    <property type="entry name" value="ApbE-like"/>
    <property type="match status" value="1"/>
</dbReference>
<keyword evidence="4 10" id="KW-0808">Transferase</keyword>
<evidence type="ECO:0000256" key="8">
    <source>
        <dbReference type="ARBA" id="ARBA00031306"/>
    </source>
</evidence>
<dbReference type="GO" id="GO:0016740">
    <property type="term" value="F:transferase activity"/>
    <property type="evidence" value="ECO:0007669"/>
    <property type="project" value="UniProtKB-UniRule"/>
</dbReference>
<sequence>MLFQGKRWFCNAAWCAFGLLSGLLLSGADTTQPAINRYTISGFAQGTDYTVTYYAEDSLVNKHSVDSLLAVIDSSMSLYKPYSLISRINDGGRGTYVIDEHFYRVVNRSIAIYKDSKGIFDITVAPIVQLWGFGPQAVQRFPDSSEVKQAMQCVGMDKMRLRRRKLVKREACLRLDLNGIAQGYTVDALAELMERRGIARYVVELGGELRVKGTKPDGTPMRIGIERPAAAEEGGKVTVNNVVELREGAITTAGNYRRFFQEGNKKVSHHINPRTGYPFDTEVISATIYAADAMTADGYDNVIMAMKADEAVKFADMRSDIEVFVIYRDMDGIVRDTMSRGFERLISTY</sequence>
<feature type="chain" id="PRO_5039886283" description="FAD:protein FMN transferase" evidence="12">
    <location>
        <begin position="28"/>
        <end position="349"/>
    </location>
</feature>
<evidence type="ECO:0000256" key="1">
    <source>
        <dbReference type="ARBA" id="ARBA00011955"/>
    </source>
</evidence>
<evidence type="ECO:0000256" key="7">
    <source>
        <dbReference type="ARBA" id="ARBA00022842"/>
    </source>
</evidence>
<feature type="binding site" evidence="11">
    <location>
        <position position="179"/>
    </location>
    <ligand>
        <name>Mg(2+)</name>
        <dbReference type="ChEBI" id="CHEBI:18420"/>
    </ligand>
</feature>
<keyword evidence="7 10" id="KW-0460">Magnesium</keyword>
<keyword evidence="13" id="KW-0449">Lipoprotein</keyword>
<dbReference type="AlphaFoldDB" id="A0A1I1KU03"/>
<dbReference type="Gene3D" id="3.10.520.10">
    <property type="entry name" value="ApbE-like domains"/>
    <property type="match status" value="1"/>
</dbReference>
<dbReference type="RefSeq" id="WP_090974463.1">
    <property type="nucleotide sequence ID" value="NZ_FOLL01000016.1"/>
</dbReference>
<keyword evidence="5 10" id="KW-0479">Metal-binding</keyword>
<evidence type="ECO:0000313" key="14">
    <source>
        <dbReference type="Proteomes" id="UP000199577"/>
    </source>
</evidence>
<comment type="cofactor">
    <cofactor evidence="11">
        <name>Mg(2+)</name>
        <dbReference type="ChEBI" id="CHEBI:18420"/>
    </cofactor>
    <cofactor evidence="11">
        <name>Mn(2+)</name>
        <dbReference type="ChEBI" id="CHEBI:29035"/>
    </cofactor>
    <text evidence="11">Magnesium. Can also use manganese.</text>
</comment>